<dbReference type="Pfam" id="PF01894">
    <property type="entry name" value="YjbQ"/>
    <property type="match status" value="1"/>
</dbReference>
<dbReference type="PANTHER" id="PTHR30615">
    <property type="entry name" value="UNCHARACTERIZED PROTEIN YJBQ-RELATED"/>
    <property type="match status" value="1"/>
</dbReference>
<evidence type="ECO:0000313" key="2">
    <source>
        <dbReference type="EMBL" id="HEL65753.1"/>
    </source>
</evidence>
<protein>
    <submittedName>
        <fullName evidence="2">YjbQ family protein</fullName>
    </submittedName>
</protein>
<comment type="similarity">
    <text evidence="1">Belongs to the UPF0047 family.</text>
</comment>
<evidence type="ECO:0000256" key="1">
    <source>
        <dbReference type="ARBA" id="ARBA00005534"/>
    </source>
</evidence>
<reference evidence="2" key="1">
    <citation type="journal article" date="2020" name="mSystems">
        <title>Genome- and Community-Level Interaction Insights into Carbon Utilization and Element Cycling Functions of Hydrothermarchaeota in Hydrothermal Sediment.</title>
        <authorList>
            <person name="Zhou Z."/>
            <person name="Liu Y."/>
            <person name="Xu W."/>
            <person name="Pan J."/>
            <person name="Luo Z.H."/>
            <person name="Li M."/>
        </authorList>
    </citation>
    <scope>NUCLEOTIDE SEQUENCE [LARGE SCALE GENOMIC DNA]</scope>
    <source>
        <strain evidence="2">SpSt-300</strain>
    </source>
</reference>
<dbReference type="InterPro" id="IPR035917">
    <property type="entry name" value="YjbQ-like_sf"/>
</dbReference>
<dbReference type="EMBL" id="DSMU01000231">
    <property type="protein sequence ID" value="HEL65753.1"/>
    <property type="molecule type" value="Genomic_DNA"/>
</dbReference>
<dbReference type="InterPro" id="IPR001602">
    <property type="entry name" value="UPF0047_YjbQ-like"/>
</dbReference>
<dbReference type="SUPFAM" id="SSF111038">
    <property type="entry name" value="YjbQ-like"/>
    <property type="match status" value="1"/>
</dbReference>
<dbReference type="PANTHER" id="PTHR30615:SF8">
    <property type="entry name" value="UPF0047 PROTEIN C4A8.02C"/>
    <property type="match status" value="1"/>
</dbReference>
<gene>
    <name evidence="2" type="ORF">ENQ34_03610</name>
</gene>
<dbReference type="NCBIfam" id="TIGR00149">
    <property type="entry name" value="TIGR00149_YjbQ"/>
    <property type="match status" value="1"/>
</dbReference>
<accession>A0A7C2ID86</accession>
<sequence length="134" mass="14625">MIKTVEVVTRKRQEFVDITGPVQAAVSESGVSEGVAYLYCPHTTAGICINENYDPTVIEDILNKLEELVPVDGAYRHAEGNAAAHIKSSLMGVAHPLLVSGGKLVLGTWQGVFFCEFDGPRRRKVLVRVLSDKE</sequence>
<dbReference type="AlphaFoldDB" id="A0A7C2ID86"/>
<dbReference type="PIRSF" id="PIRSF004681">
    <property type="entry name" value="UCP004681"/>
    <property type="match status" value="1"/>
</dbReference>
<name>A0A7C2ID86_9THEO</name>
<organism evidence="2">
    <name type="scientific">Ammonifex degensii</name>
    <dbReference type="NCBI Taxonomy" id="42838"/>
    <lineage>
        <taxon>Bacteria</taxon>
        <taxon>Bacillati</taxon>
        <taxon>Bacillota</taxon>
        <taxon>Clostridia</taxon>
        <taxon>Thermoanaerobacterales</taxon>
        <taxon>Thermoanaerobacteraceae</taxon>
        <taxon>Ammonifex</taxon>
    </lineage>
</organism>
<dbReference type="Gene3D" id="2.60.120.460">
    <property type="entry name" value="YjbQ-like"/>
    <property type="match status" value="1"/>
</dbReference>
<proteinExistence type="inferred from homology"/>
<comment type="caution">
    <text evidence="2">The sequence shown here is derived from an EMBL/GenBank/DDBJ whole genome shotgun (WGS) entry which is preliminary data.</text>
</comment>